<evidence type="ECO:0000256" key="4">
    <source>
        <dbReference type="ARBA" id="ARBA00022771"/>
    </source>
</evidence>
<sequence>MVSALRSRPTPAQVPGEAGGRAAPWRVGVGWGVLCGTVGPAVTPSPTDCQPWSALGAGGTDTQRLFVNACRRGAAGRNPQPGEGPSAPPPQPEEKPGAAAGSLELYPTAASSSGRWFHGGQRAPERAGMERDGTAGLGPLSPRVACWVPQLGRIHTGERPFTCGVCGRRFNQKGNLVTHYRTHTGERPFACAQCGKRFAQKPNLIAHQKTHTGRQPFTCLECPKRFKSKLSLRVHQRVHADPGSATFAPALAARSAGSGRSSGSGIHQLPNRSRRAAGLAAVRLPAPASSGVTRRPRDSRGAARGLRGSRAFPRTSILCRTGRCSARDPSRHGGSLLLTPPPTWPGNGLEAFQLISASKRDLGEASALSLGGGMRGGWGRGVVACASLLAL</sequence>
<name>A0A8C8AW48_9STRI</name>
<reference evidence="11" key="1">
    <citation type="submission" date="2025-08" db="UniProtKB">
        <authorList>
            <consortium name="Ensembl"/>
        </authorList>
    </citation>
    <scope>IDENTIFICATION</scope>
</reference>
<dbReference type="PROSITE" id="PS00028">
    <property type="entry name" value="ZINC_FINGER_C2H2_1"/>
    <property type="match status" value="3"/>
</dbReference>
<evidence type="ECO:0000256" key="5">
    <source>
        <dbReference type="ARBA" id="ARBA00022833"/>
    </source>
</evidence>
<protein>
    <recommendedName>
        <fullName evidence="10">C2H2-type domain-containing protein</fullName>
    </recommendedName>
</protein>
<dbReference type="InterPro" id="IPR036236">
    <property type="entry name" value="Znf_C2H2_sf"/>
</dbReference>
<keyword evidence="5" id="KW-0862">Zinc</keyword>
<keyword evidence="2" id="KW-0479">Metal-binding</keyword>
<feature type="region of interest" description="Disordered" evidence="9">
    <location>
        <begin position="252"/>
        <end position="307"/>
    </location>
</feature>
<evidence type="ECO:0000256" key="1">
    <source>
        <dbReference type="ARBA" id="ARBA00004123"/>
    </source>
</evidence>
<dbReference type="GO" id="GO:0000978">
    <property type="term" value="F:RNA polymerase II cis-regulatory region sequence-specific DNA binding"/>
    <property type="evidence" value="ECO:0007669"/>
    <property type="project" value="TreeGrafter"/>
</dbReference>
<dbReference type="Proteomes" id="UP000694552">
    <property type="component" value="Unplaced"/>
</dbReference>
<dbReference type="Pfam" id="PF00096">
    <property type="entry name" value="zf-C2H2"/>
    <property type="match status" value="3"/>
</dbReference>
<dbReference type="FunFam" id="3.30.160.60:FF:000446">
    <property type="entry name" value="Zinc finger protein"/>
    <property type="match status" value="1"/>
</dbReference>
<evidence type="ECO:0000313" key="11">
    <source>
        <dbReference type="Ensembl" id="ENSOSUP00000010240.1"/>
    </source>
</evidence>
<feature type="domain" description="C2H2-type" evidence="10">
    <location>
        <begin position="217"/>
        <end position="244"/>
    </location>
</feature>
<evidence type="ECO:0000256" key="9">
    <source>
        <dbReference type="SAM" id="MobiDB-lite"/>
    </source>
</evidence>
<dbReference type="AlphaFoldDB" id="A0A8C8AW48"/>
<proteinExistence type="predicted"/>
<evidence type="ECO:0000313" key="12">
    <source>
        <dbReference type="Proteomes" id="UP000694552"/>
    </source>
</evidence>
<feature type="region of interest" description="Disordered" evidence="9">
    <location>
        <begin position="1"/>
        <end position="23"/>
    </location>
</feature>
<feature type="compositionally biased region" description="Low complexity" evidence="9">
    <location>
        <begin position="252"/>
        <end position="265"/>
    </location>
</feature>
<evidence type="ECO:0000256" key="8">
    <source>
        <dbReference type="PROSITE-ProRule" id="PRU00042"/>
    </source>
</evidence>
<feature type="domain" description="C2H2-type" evidence="10">
    <location>
        <begin position="189"/>
        <end position="216"/>
    </location>
</feature>
<reference evidence="11" key="2">
    <citation type="submission" date="2025-09" db="UniProtKB">
        <authorList>
            <consortium name="Ensembl"/>
        </authorList>
    </citation>
    <scope>IDENTIFICATION</scope>
</reference>
<dbReference type="PANTHER" id="PTHR23226:SF408">
    <property type="entry name" value="ZINC FINGER PROTEIN 467"/>
    <property type="match status" value="1"/>
</dbReference>
<evidence type="ECO:0000256" key="2">
    <source>
        <dbReference type="ARBA" id="ARBA00022723"/>
    </source>
</evidence>
<accession>A0A8C8AW48</accession>
<dbReference type="PANTHER" id="PTHR23226">
    <property type="entry name" value="ZINC FINGER AND SCAN DOMAIN-CONTAINING"/>
    <property type="match status" value="1"/>
</dbReference>
<feature type="compositionally biased region" description="Basic and acidic residues" evidence="9">
    <location>
        <begin position="123"/>
        <end position="133"/>
    </location>
</feature>
<dbReference type="InterPro" id="IPR013087">
    <property type="entry name" value="Znf_C2H2_type"/>
</dbReference>
<dbReference type="Gene3D" id="3.30.160.60">
    <property type="entry name" value="Classic Zinc Finger"/>
    <property type="match status" value="3"/>
</dbReference>
<dbReference type="FunFam" id="3.30.160.60:FF:002343">
    <property type="entry name" value="Zinc finger protein 33A"/>
    <property type="match status" value="1"/>
</dbReference>
<evidence type="ECO:0000259" key="10">
    <source>
        <dbReference type="PROSITE" id="PS50157"/>
    </source>
</evidence>
<evidence type="ECO:0000256" key="6">
    <source>
        <dbReference type="ARBA" id="ARBA00023125"/>
    </source>
</evidence>
<evidence type="ECO:0000256" key="3">
    <source>
        <dbReference type="ARBA" id="ARBA00022737"/>
    </source>
</evidence>
<keyword evidence="6" id="KW-0238">DNA-binding</keyword>
<comment type="subcellular location">
    <subcellularLocation>
        <location evidence="1">Nucleus</location>
    </subcellularLocation>
</comment>
<dbReference type="FunFam" id="3.30.160.60:FF:000214">
    <property type="entry name" value="replication initiator 1 isoform X1"/>
    <property type="match status" value="1"/>
</dbReference>
<keyword evidence="3" id="KW-0677">Repeat</keyword>
<keyword evidence="4 8" id="KW-0863">Zinc-finger</keyword>
<dbReference type="Ensembl" id="ENSOSUT00000010597.1">
    <property type="protein sequence ID" value="ENSOSUP00000010240.1"/>
    <property type="gene ID" value="ENSOSUG00000007463.1"/>
</dbReference>
<dbReference type="PROSITE" id="PS50157">
    <property type="entry name" value="ZINC_FINGER_C2H2_2"/>
    <property type="match status" value="3"/>
</dbReference>
<feature type="region of interest" description="Disordered" evidence="9">
    <location>
        <begin position="73"/>
        <end position="136"/>
    </location>
</feature>
<organism evidence="11 12">
    <name type="scientific">Otus sunia</name>
    <name type="common">Oriental scops-owl</name>
    <dbReference type="NCBI Taxonomy" id="257818"/>
    <lineage>
        <taxon>Eukaryota</taxon>
        <taxon>Metazoa</taxon>
        <taxon>Chordata</taxon>
        <taxon>Craniata</taxon>
        <taxon>Vertebrata</taxon>
        <taxon>Euteleostomi</taxon>
        <taxon>Archelosauria</taxon>
        <taxon>Archosauria</taxon>
        <taxon>Dinosauria</taxon>
        <taxon>Saurischia</taxon>
        <taxon>Theropoda</taxon>
        <taxon>Coelurosauria</taxon>
        <taxon>Aves</taxon>
        <taxon>Neognathae</taxon>
        <taxon>Neoaves</taxon>
        <taxon>Telluraves</taxon>
        <taxon>Strigiformes</taxon>
        <taxon>Strigidae</taxon>
        <taxon>Otus</taxon>
    </lineage>
</organism>
<dbReference type="SMART" id="SM00355">
    <property type="entry name" value="ZnF_C2H2"/>
    <property type="match status" value="3"/>
</dbReference>
<keyword evidence="12" id="KW-1185">Reference proteome</keyword>
<dbReference type="GO" id="GO:0000981">
    <property type="term" value="F:DNA-binding transcription factor activity, RNA polymerase II-specific"/>
    <property type="evidence" value="ECO:0007669"/>
    <property type="project" value="TreeGrafter"/>
</dbReference>
<dbReference type="GO" id="GO:0008270">
    <property type="term" value="F:zinc ion binding"/>
    <property type="evidence" value="ECO:0007669"/>
    <property type="project" value="UniProtKB-KW"/>
</dbReference>
<dbReference type="GO" id="GO:0005634">
    <property type="term" value="C:nucleus"/>
    <property type="evidence" value="ECO:0007669"/>
    <property type="project" value="UniProtKB-SubCell"/>
</dbReference>
<feature type="region of interest" description="Disordered" evidence="9">
    <location>
        <begin position="323"/>
        <end position="342"/>
    </location>
</feature>
<dbReference type="SUPFAM" id="SSF57667">
    <property type="entry name" value="beta-beta-alpha zinc fingers"/>
    <property type="match status" value="2"/>
</dbReference>
<evidence type="ECO:0000256" key="7">
    <source>
        <dbReference type="ARBA" id="ARBA00023242"/>
    </source>
</evidence>
<feature type="domain" description="C2H2-type" evidence="10">
    <location>
        <begin position="161"/>
        <end position="188"/>
    </location>
</feature>
<keyword evidence="7" id="KW-0539">Nucleus</keyword>